<dbReference type="EMBL" id="KZ613782">
    <property type="protein sequence ID" value="PMD63106.1"/>
    <property type="molecule type" value="Genomic_DNA"/>
</dbReference>
<organism evidence="5 6">
    <name type="scientific">Hyaloscypha bicolor E</name>
    <dbReference type="NCBI Taxonomy" id="1095630"/>
    <lineage>
        <taxon>Eukaryota</taxon>
        <taxon>Fungi</taxon>
        <taxon>Dikarya</taxon>
        <taxon>Ascomycota</taxon>
        <taxon>Pezizomycotina</taxon>
        <taxon>Leotiomycetes</taxon>
        <taxon>Helotiales</taxon>
        <taxon>Hyaloscyphaceae</taxon>
        <taxon>Hyaloscypha</taxon>
        <taxon>Hyaloscypha bicolor</taxon>
    </lineage>
</organism>
<dbReference type="GO" id="GO:0005576">
    <property type="term" value="C:extracellular region"/>
    <property type="evidence" value="ECO:0007669"/>
    <property type="project" value="TreeGrafter"/>
</dbReference>
<protein>
    <submittedName>
        <fullName evidence="5">Glycoside hydrolase family 17 protein</fullName>
    </submittedName>
</protein>
<keyword evidence="4" id="KW-0732">Signal</keyword>
<evidence type="ECO:0000256" key="4">
    <source>
        <dbReference type="SAM" id="SignalP"/>
    </source>
</evidence>
<dbReference type="Proteomes" id="UP000235371">
    <property type="component" value="Unassembled WGS sequence"/>
</dbReference>
<keyword evidence="3 5" id="KW-0378">Hydrolase</keyword>
<accession>A0A2J6TJB7</accession>
<dbReference type="FunCoup" id="A0A2J6TJB7">
    <property type="interactions" value="441"/>
</dbReference>
<comment type="similarity">
    <text evidence="2">Belongs to the glycosyl hydrolase 17 family.</text>
</comment>
<comment type="subcellular location">
    <subcellularLocation>
        <location evidence="1">Cell envelope</location>
    </subcellularLocation>
</comment>
<sequence length="358" mass="38378">MRLLLLFTLASCVSAQKIYQGFNTGAFFTSSKPKAQSDFEAEFNTAQSLHYSPGVFSSARLYTCIQAGTTNTPIEAFQAAINTNTSLLLGIWCSGTTSIDNEIAALKSAIDKFGTKLKDLVVGLSVGSEDLYRLSKSGIENKAGVGAGPSTIIPFIQSARSGLAGTILSSIPIGHVDSWSAWSNTSNSAVINEVDFLGMDLYPYYEKDIDNRIENAEQIFEKLHNKTTAVAGGKPVWITETGWPVSGPVSGNATASVDNARTFWDIIACKYLGRNNVWWYTLRDADPSIAEKFAISKDLSADTTFNLTCPAASGAPASVNTDLSKGVQSTKKNAAMRSVEEMGYTAVFVLCGVMGFLL</sequence>
<dbReference type="SUPFAM" id="SSF51445">
    <property type="entry name" value="(Trans)glycosidases"/>
    <property type="match status" value="1"/>
</dbReference>
<dbReference type="GO" id="GO:0009986">
    <property type="term" value="C:cell surface"/>
    <property type="evidence" value="ECO:0007669"/>
    <property type="project" value="TreeGrafter"/>
</dbReference>
<evidence type="ECO:0000313" key="6">
    <source>
        <dbReference type="Proteomes" id="UP000235371"/>
    </source>
</evidence>
<evidence type="ECO:0000256" key="2">
    <source>
        <dbReference type="ARBA" id="ARBA00008773"/>
    </source>
</evidence>
<dbReference type="RefSeq" id="XP_024740010.1">
    <property type="nucleotide sequence ID" value="XM_024877885.1"/>
</dbReference>
<evidence type="ECO:0000313" key="5">
    <source>
        <dbReference type="EMBL" id="PMD63106.1"/>
    </source>
</evidence>
<dbReference type="GO" id="GO:0042973">
    <property type="term" value="F:glucan endo-1,3-beta-D-glucosidase activity"/>
    <property type="evidence" value="ECO:0007669"/>
    <property type="project" value="TreeGrafter"/>
</dbReference>
<name>A0A2J6TJB7_9HELO</name>
<dbReference type="Gene3D" id="3.20.20.80">
    <property type="entry name" value="Glycosidases"/>
    <property type="match status" value="1"/>
</dbReference>
<dbReference type="STRING" id="1095630.A0A2J6TJB7"/>
<evidence type="ECO:0000256" key="1">
    <source>
        <dbReference type="ARBA" id="ARBA00004196"/>
    </source>
</evidence>
<dbReference type="InParanoid" id="A0A2J6TJB7"/>
<reference evidence="5 6" key="1">
    <citation type="submission" date="2016-04" db="EMBL/GenBank/DDBJ databases">
        <title>A degradative enzymes factory behind the ericoid mycorrhizal symbiosis.</title>
        <authorList>
            <consortium name="DOE Joint Genome Institute"/>
            <person name="Martino E."/>
            <person name="Morin E."/>
            <person name="Grelet G."/>
            <person name="Kuo A."/>
            <person name="Kohler A."/>
            <person name="Daghino S."/>
            <person name="Barry K."/>
            <person name="Choi C."/>
            <person name="Cichocki N."/>
            <person name="Clum A."/>
            <person name="Copeland A."/>
            <person name="Hainaut M."/>
            <person name="Haridas S."/>
            <person name="Labutti K."/>
            <person name="Lindquist E."/>
            <person name="Lipzen A."/>
            <person name="Khouja H.-R."/>
            <person name="Murat C."/>
            <person name="Ohm R."/>
            <person name="Olson A."/>
            <person name="Spatafora J."/>
            <person name="Veneault-Fourrey C."/>
            <person name="Henrissat B."/>
            <person name="Grigoriev I."/>
            <person name="Martin F."/>
            <person name="Perotto S."/>
        </authorList>
    </citation>
    <scope>NUCLEOTIDE SEQUENCE [LARGE SCALE GENOMIC DNA]</scope>
    <source>
        <strain evidence="5 6">E</strain>
    </source>
</reference>
<proteinExistence type="inferred from homology"/>
<dbReference type="InterPro" id="IPR050732">
    <property type="entry name" value="Beta-glucan_modifiers"/>
</dbReference>
<keyword evidence="6" id="KW-1185">Reference proteome</keyword>
<feature type="signal peptide" evidence="4">
    <location>
        <begin position="1"/>
        <end position="15"/>
    </location>
</feature>
<dbReference type="AlphaFoldDB" id="A0A2J6TJB7"/>
<dbReference type="PANTHER" id="PTHR16631">
    <property type="entry name" value="GLUCAN 1,3-BETA-GLUCOSIDASE"/>
    <property type="match status" value="1"/>
</dbReference>
<dbReference type="GO" id="GO:0009277">
    <property type="term" value="C:fungal-type cell wall"/>
    <property type="evidence" value="ECO:0007669"/>
    <property type="project" value="TreeGrafter"/>
</dbReference>
<dbReference type="PANTHER" id="PTHR16631:SF16">
    <property type="entry name" value="GPI-ANCHORED CELL WALL BETA-1,3-ENDOGLUCANASE EGLC"/>
    <property type="match status" value="1"/>
</dbReference>
<evidence type="ECO:0000256" key="3">
    <source>
        <dbReference type="ARBA" id="ARBA00022801"/>
    </source>
</evidence>
<feature type="chain" id="PRO_5014385325" evidence="4">
    <location>
        <begin position="16"/>
        <end position="358"/>
    </location>
</feature>
<dbReference type="GeneID" id="36585962"/>
<dbReference type="OrthoDB" id="77201at2759"/>
<gene>
    <name evidence="5" type="ORF">K444DRAFT_584757</name>
</gene>
<dbReference type="GO" id="GO:0071555">
    <property type="term" value="P:cell wall organization"/>
    <property type="evidence" value="ECO:0007669"/>
    <property type="project" value="TreeGrafter"/>
</dbReference>
<dbReference type="InterPro" id="IPR017853">
    <property type="entry name" value="GH"/>
</dbReference>